<dbReference type="EMBL" id="DAAHCA010000010">
    <property type="protein sequence ID" value="HAB5502664.1"/>
    <property type="molecule type" value="Genomic_DNA"/>
</dbReference>
<dbReference type="EMBL" id="DAAFYR010000001">
    <property type="protein sequence ID" value="HAB2044169.1"/>
    <property type="molecule type" value="Genomic_DNA"/>
</dbReference>
<dbReference type="EMBL" id="DAAGAY010000001">
    <property type="protein sequence ID" value="HAB2314855.1"/>
    <property type="molecule type" value="Genomic_DNA"/>
</dbReference>
<evidence type="ECO:0000313" key="12">
    <source>
        <dbReference type="EMBL" id="HAB4812578.1"/>
    </source>
</evidence>
<dbReference type="SMART" id="SM00507">
    <property type="entry name" value="HNHc"/>
    <property type="match status" value="1"/>
</dbReference>
<dbReference type="EMBL" id="DAAGTZ010000001">
    <property type="protein sequence ID" value="HAB4557409.1"/>
    <property type="molecule type" value="Genomic_DNA"/>
</dbReference>
<dbReference type="EMBL" id="DAAHED010000001">
    <property type="protein sequence ID" value="HAB5714204.1"/>
    <property type="molecule type" value="Genomic_DNA"/>
</dbReference>
<evidence type="ECO:0000313" key="13">
    <source>
        <dbReference type="EMBL" id="HAB4870212.1"/>
    </source>
</evidence>
<evidence type="ECO:0000313" key="3">
    <source>
        <dbReference type="EMBL" id="HAB1644537.1"/>
    </source>
</evidence>
<evidence type="ECO:0000313" key="14">
    <source>
        <dbReference type="EMBL" id="HAB5502664.1"/>
    </source>
</evidence>
<reference evidence="11" key="2">
    <citation type="submission" date="2019-10" db="EMBL/GenBank/DDBJ databases">
        <authorList>
            <consortium name="NCBI Pathogen Detection Project"/>
        </authorList>
    </citation>
    <scope>NUCLEOTIDE SEQUENCE</scope>
    <source>
        <strain evidence="11">Salmonella enterica</strain>
    </source>
</reference>
<dbReference type="EMBL" id="DAAQXX010000001">
    <property type="protein sequence ID" value="HAE1324937.1"/>
    <property type="molecule type" value="Genomic_DNA"/>
</dbReference>
<dbReference type="EMBL" id="DAAGWG010000001">
    <property type="protein sequence ID" value="HAB4812578.1"/>
    <property type="molecule type" value="Genomic_DNA"/>
</dbReference>
<evidence type="ECO:0000313" key="19">
    <source>
        <dbReference type="EMBL" id="HAE1280985.1"/>
    </source>
</evidence>
<organism evidence="11">
    <name type="scientific">Salmonella enterica I</name>
    <dbReference type="NCBI Taxonomy" id="59201"/>
    <lineage>
        <taxon>Bacteria</taxon>
        <taxon>Pseudomonadati</taxon>
        <taxon>Pseudomonadota</taxon>
        <taxon>Gammaproteobacteria</taxon>
        <taxon>Enterobacterales</taxon>
        <taxon>Enterobacteriaceae</taxon>
        <taxon>Salmonella</taxon>
    </lineage>
</organism>
<dbReference type="CDD" id="cd00085">
    <property type="entry name" value="HNHc"/>
    <property type="match status" value="1"/>
</dbReference>
<keyword evidence="11" id="KW-0540">Nuclease</keyword>
<keyword evidence="11" id="KW-0255">Endonuclease</keyword>
<dbReference type="EMBL" id="DAAHGJ010000001">
    <property type="protein sequence ID" value="HAB5997651.1"/>
    <property type="molecule type" value="Genomic_DNA"/>
</dbReference>
<proteinExistence type="predicted"/>
<feature type="domain" description="HNH nuclease" evidence="1">
    <location>
        <begin position="39"/>
        <end position="94"/>
    </location>
</feature>
<dbReference type="EMBL" id="DAAFWU010000001">
    <property type="protein sequence ID" value="HAB1827829.1"/>
    <property type="molecule type" value="Genomic_DNA"/>
</dbReference>
<dbReference type="AlphaFoldDB" id="A0A3U6WGX9"/>
<evidence type="ECO:0000313" key="6">
    <source>
        <dbReference type="EMBL" id="HAB2269724.1"/>
    </source>
</evidence>
<dbReference type="EMBL" id="DAAQXN010000001">
    <property type="protein sequence ID" value="HAE1280985.1"/>
    <property type="molecule type" value="Genomic_DNA"/>
</dbReference>
<keyword evidence="11" id="KW-0378">Hydrolase</keyword>
<dbReference type="GO" id="GO:0004519">
    <property type="term" value="F:endonuclease activity"/>
    <property type="evidence" value="ECO:0007669"/>
    <property type="project" value="UniProtKB-KW"/>
</dbReference>
<gene>
    <name evidence="19" type="ORF">G2926_01475</name>
    <name evidence="20" type="ORF">G2947_01475</name>
    <name evidence="21" type="ORF">G3A15_01475</name>
    <name evidence="22" type="ORF">G3A26_01475</name>
    <name evidence="13" type="ORF">GB029_01475</name>
    <name evidence="15" type="ORF">GB188_01475</name>
    <name evidence="5" type="ORF">GB195_01535</name>
    <name evidence="6" type="ORF">GB338_01670</name>
    <name evidence="18" type="ORF">GB345_01475</name>
    <name evidence="17" type="ORF">GB359_01475</name>
    <name evidence="16" type="ORF">GB399_04240</name>
    <name evidence="10" type="ORF">GB406_01475</name>
    <name evidence="7" type="ORF">GB431_01475</name>
    <name evidence="8" type="ORF">GB534_01475</name>
    <name evidence="9" type="ORF">GB593_01475</name>
    <name evidence="3" type="ORF">GBW19_01475</name>
    <name evidence="14" type="ORF">GBW64_16715</name>
    <name evidence="4" type="ORF">GBY20_01475</name>
    <name evidence="2" type="ORF">GBZ27_01475</name>
    <name evidence="11" type="ORF">GBZ60_16730</name>
    <name evidence="12" type="ORF">GBZ72_01475</name>
</gene>
<dbReference type="GO" id="GO:0008270">
    <property type="term" value="F:zinc ion binding"/>
    <property type="evidence" value="ECO:0007669"/>
    <property type="project" value="InterPro"/>
</dbReference>
<evidence type="ECO:0000313" key="21">
    <source>
        <dbReference type="EMBL" id="HAE1625182.1"/>
    </source>
</evidence>
<dbReference type="Pfam" id="PF01844">
    <property type="entry name" value="HNH"/>
    <property type="match status" value="1"/>
</dbReference>
<evidence type="ECO:0000313" key="4">
    <source>
        <dbReference type="EMBL" id="HAB1827829.1"/>
    </source>
</evidence>
<evidence type="ECO:0000313" key="10">
    <source>
        <dbReference type="EMBL" id="HAB4557409.1"/>
    </source>
</evidence>
<name>A0A3U6WGX9_SALET</name>
<dbReference type="InterPro" id="IPR002711">
    <property type="entry name" value="HNH"/>
</dbReference>
<reference evidence="11" key="1">
    <citation type="journal article" date="2018" name="Genome Biol.">
        <title>SKESA: strategic k-mer extension for scrupulous assemblies.</title>
        <authorList>
            <person name="Souvorov A."/>
            <person name="Agarwala R."/>
            <person name="Lipman D.J."/>
        </authorList>
    </citation>
    <scope>NUCLEOTIDE SEQUENCE</scope>
    <source>
        <strain evidence="11">Salmonella enterica</strain>
    </source>
</reference>
<evidence type="ECO:0000313" key="8">
    <source>
        <dbReference type="EMBL" id="HAB2440673.1"/>
    </source>
</evidence>
<evidence type="ECO:0000313" key="16">
    <source>
        <dbReference type="EMBL" id="HAB5997651.1"/>
    </source>
</evidence>
<dbReference type="EMBL" id="DAAHHI010000001">
    <property type="protein sequence ID" value="HAB6082983.1"/>
    <property type="molecule type" value="Genomic_DNA"/>
</dbReference>
<evidence type="ECO:0000313" key="11">
    <source>
        <dbReference type="EMBL" id="HAB4635268.1"/>
    </source>
</evidence>
<dbReference type="EMBL" id="DAAGBY010000001">
    <property type="protein sequence ID" value="HAB2440673.1"/>
    <property type="molecule type" value="Genomic_DNA"/>
</dbReference>
<evidence type="ECO:0000313" key="9">
    <source>
        <dbReference type="EMBL" id="HAB2449155.1"/>
    </source>
</evidence>
<evidence type="ECO:0000313" key="18">
    <source>
        <dbReference type="EMBL" id="HAB6082983.1"/>
    </source>
</evidence>
<dbReference type="Gene3D" id="1.10.30.50">
    <property type="match status" value="1"/>
</dbReference>
<comment type="caution">
    <text evidence="11">The sequence shown here is derived from an EMBL/GenBank/DDBJ whole genome shotgun (WGS) entry which is preliminary data.</text>
</comment>
<sequence>MIKLERNFTPLFFSPQNVSRLTEKFKSSGTHVWHHDDVKNSLMELSDKKCAYCEVKLGEKSTYHEVEHFKDKNDYPDDVIEWNNLLPSCRHCNGSKGTHDVVQEPIVNPFEELPAEFFYIKNFRMKGRNEKGILTIDVLNLNDREHLVKPRCETGAIIAEKIEDSLTLFEGYLSNPISKNKRKLIGTVRGILKECQRSAIFSAVSATVLHTSEDYLTLRGNMMAHKLWDEDMENLHIMSSNIQLPTTA</sequence>
<protein>
    <submittedName>
        <fullName evidence="11">HNH endonuclease</fullName>
    </submittedName>
</protein>
<evidence type="ECO:0000313" key="22">
    <source>
        <dbReference type="EMBL" id="HAE1710691.1"/>
    </source>
</evidence>
<dbReference type="EMBL" id="DAAGWT010000001">
    <property type="protein sequence ID" value="HAB4870212.1"/>
    <property type="molecule type" value="Genomic_DNA"/>
</dbReference>
<dbReference type="RefSeq" id="WP_023226633.1">
    <property type="nucleotide sequence ID" value="NZ_CP033356.2"/>
</dbReference>
<dbReference type="EMBL" id="DAAGCD010000001">
    <property type="protein sequence ID" value="HAB2449155.1"/>
    <property type="molecule type" value="Genomic_DNA"/>
</dbReference>
<dbReference type="EMBL" id="DAAHHH010000001">
    <property type="protein sequence ID" value="HAB6069361.1"/>
    <property type="molecule type" value="Genomic_DNA"/>
</dbReference>
<accession>A0A3U6WGX9</accession>
<evidence type="ECO:0000313" key="15">
    <source>
        <dbReference type="EMBL" id="HAB5714204.1"/>
    </source>
</evidence>
<evidence type="ECO:0000313" key="7">
    <source>
        <dbReference type="EMBL" id="HAB2314855.1"/>
    </source>
</evidence>
<dbReference type="EMBL" id="DAAGAO010000001">
    <property type="protein sequence ID" value="HAB2269724.1"/>
    <property type="molecule type" value="Genomic_DNA"/>
</dbReference>
<evidence type="ECO:0000313" key="17">
    <source>
        <dbReference type="EMBL" id="HAB6069361.1"/>
    </source>
</evidence>
<evidence type="ECO:0000313" key="20">
    <source>
        <dbReference type="EMBL" id="HAE1324937.1"/>
    </source>
</evidence>
<dbReference type="InterPro" id="IPR003615">
    <property type="entry name" value="HNH_nuc"/>
</dbReference>
<dbReference type="EMBL" id="DAAGUQ010000011">
    <property type="protein sequence ID" value="HAB4635268.1"/>
    <property type="molecule type" value="Genomic_DNA"/>
</dbReference>
<evidence type="ECO:0000259" key="1">
    <source>
        <dbReference type="SMART" id="SM00507"/>
    </source>
</evidence>
<dbReference type="EMBL" id="DAAFVJ010000001">
    <property type="protein sequence ID" value="HAB1644537.1"/>
    <property type="molecule type" value="Genomic_DNA"/>
</dbReference>
<dbReference type="EMBL" id="DAARBF010000001">
    <property type="protein sequence ID" value="HAE1710691.1"/>
    <property type="molecule type" value="Genomic_DNA"/>
</dbReference>
<evidence type="ECO:0000313" key="5">
    <source>
        <dbReference type="EMBL" id="HAB2044169.1"/>
    </source>
</evidence>
<dbReference type="GO" id="GO:0003676">
    <property type="term" value="F:nucleic acid binding"/>
    <property type="evidence" value="ECO:0007669"/>
    <property type="project" value="InterPro"/>
</dbReference>
<evidence type="ECO:0000313" key="2">
    <source>
        <dbReference type="EMBL" id="HAB0933874.1"/>
    </source>
</evidence>
<dbReference type="EMBL" id="DAAFPP010000001">
    <property type="protein sequence ID" value="HAB0933874.1"/>
    <property type="molecule type" value="Genomic_DNA"/>
</dbReference>
<dbReference type="EMBL" id="DAARAN010000001">
    <property type="protein sequence ID" value="HAE1625182.1"/>
    <property type="molecule type" value="Genomic_DNA"/>
</dbReference>